<evidence type="ECO:0000256" key="5">
    <source>
        <dbReference type="RuleBase" id="RU000383"/>
    </source>
</evidence>
<dbReference type="InterPro" id="IPR006671">
    <property type="entry name" value="Cyclin_N"/>
</dbReference>
<feature type="domain" description="Cyclin C-terminal" evidence="8">
    <location>
        <begin position="189"/>
        <end position="321"/>
    </location>
</feature>
<evidence type="ECO:0000313" key="10">
    <source>
        <dbReference type="Proteomes" id="UP001630127"/>
    </source>
</evidence>
<dbReference type="SUPFAM" id="SSF47954">
    <property type="entry name" value="Cyclin-like"/>
    <property type="match status" value="1"/>
</dbReference>
<feature type="domain" description="Cyclin-like" evidence="7">
    <location>
        <begin position="89"/>
        <end position="180"/>
    </location>
</feature>
<organism evidence="9 10">
    <name type="scientific">Cinchona calisaya</name>
    <dbReference type="NCBI Taxonomy" id="153742"/>
    <lineage>
        <taxon>Eukaryota</taxon>
        <taxon>Viridiplantae</taxon>
        <taxon>Streptophyta</taxon>
        <taxon>Embryophyta</taxon>
        <taxon>Tracheophyta</taxon>
        <taxon>Spermatophyta</taxon>
        <taxon>Magnoliopsida</taxon>
        <taxon>eudicotyledons</taxon>
        <taxon>Gunneridae</taxon>
        <taxon>Pentapetalae</taxon>
        <taxon>asterids</taxon>
        <taxon>lamiids</taxon>
        <taxon>Gentianales</taxon>
        <taxon>Rubiaceae</taxon>
        <taxon>Cinchonoideae</taxon>
        <taxon>Cinchoneae</taxon>
        <taxon>Cinchona</taxon>
    </lineage>
</organism>
<keyword evidence="2" id="KW-0132">Cell division</keyword>
<dbReference type="EMBL" id="JBJUIK010000014">
    <property type="protein sequence ID" value="KAL3505125.1"/>
    <property type="molecule type" value="Genomic_DNA"/>
</dbReference>
<dbReference type="InterPro" id="IPR039361">
    <property type="entry name" value="Cyclin"/>
</dbReference>
<proteinExistence type="inferred from homology"/>
<dbReference type="InterPro" id="IPR036915">
    <property type="entry name" value="Cyclin-like_sf"/>
</dbReference>
<dbReference type="Proteomes" id="UP001630127">
    <property type="component" value="Unassembled WGS sequence"/>
</dbReference>
<dbReference type="FunFam" id="1.10.472.10:FF:000060">
    <property type="entry name" value="D6-type cyclin"/>
    <property type="match status" value="1"/>
</dbReference>
<protein>
    <recommendedName>
        <fullName evidence="11">Cyclin D3</fullName>
    </recommendedName>
</protein>
<dbReference type="SMART" id="SM00385">
    <property type="entry name" value="CYCLIN"/>
    <property type="match status" value="1"/>
</dbReference>
<evidence type="ECO:0000256" key="6">
    <source>
        <dbReference type="SAM" id="MobiDB-lite"/>
    </source>
</evidence>
<evidence type="ECO:0000256" key="4">
    <source>
        <dbReference type="ARBA" id="ARBA00023306"/>
    </source>
</evidence>
<keyword evidence="4" id="KW-0131">Cell cycle</keyword>
<dbReference type="InterPro" id="IPR048258">
    <property type="entry name" value="Cyclins_cyclin-box"/>
</dbReference>
<evidence type="ECO:0000259" key="7">
    <source>
        <dbReference type="SMART" id="SM00385"/>
    </source>
</evidence>
<evidence type="ECO:0000256" key="2">
    <source>
        <dbReference type="ARBA" id="ARBA00022618"/>
    </source>
</evidence>
<keyword evidence="10" id="KW-1185">Reference proteome</keyword>
<dbReference type="AlphaFoldDB" id="A0ABD2YG08"/>
<dbReference type="PANTHER" id="PTHR10177">
    <property type="entry name" value="CYCLINS"/>
    <property type="match status" value="1"/>
</dbReference>
<sequence length="359" mass="41141">MAHQHQNEPKFPFLLDALYCEDESFITREESQCVNNNIDSKPLFSFEQDFLWEDEELCSLFTKEQENSNLYNGLERWPCLTAARNEAVEWILKVTTFYSFSAATAVVAVNYLDRFLFRFQSHSEKNKPSPMTQLAAVACLFLAAKVEETRVPLLLDFQVEESKYVFEAKTIKRMEILVLSTLEWKMNPVTPLSFIDHFITRRLRGLKKKISWELLRRCHCLLLFIISDCRFMCFLPSVMATATMLHVITSLEPCLGLEFQDQLLGILGVNKLQDKVQECYRLISEVAATFDFHSSNKRKFRSLPCSIKGVMDMSFSCGSSSNSWSVAAASASSSPQPLSKKSRPHNEDQQHANVLDHAT</sequence>
<gene>
    <name evidence="9" type="ORF">ACH5RR_034966</name>
</gene>
<evidence type="ECO:0000256" key="1">
    <source>
        <dbReference type="ARBA" id="ARBA00009065"/>
    </source>
</evidence>
<dbReference type="PROSITE" id="PS00292">
    <property type="entry name" value="CYCLINS"/>
    <property type="match status" value="1"/>
</dbReference>
<comment type="similarity">
    <text evidence="1">Belongs to the cyclin family. Cyclin D subfamily.</text>
</comment>
<dbReference type="CDD" id="cd20543">
    <property type="entry name" value="CYCLIN_AtCycD-like_rpt1"/>
    <property type="match status" value="1"/>
</dbReference>
<evidence type="ECO:0000313" key="9">
    <source>
        <dbReference type="EMBL" id="KAL3505125.1"/>
    </source>
</evidence>
<evidence type="ECO:0000259" key="8">
    <source>
        <dbReference type="SMART" id="SM01332"/>
    </source>
</evidence>
<comment type="caution">
    <text evidence="9">The sequence shown here is derived from an EMBL/GenBank/DDBJ whole genome shotgun (WGS) entry which is preliminary data.</text>
</comment>
<dbReference type="CDD" id="cd20544">
    <property type="entry name" value="CYCLIN_AtCycD-like_rpt2"/>
    <property type="match status" value="1"/>
</dbReference>
<dbReference type="Pfam" id="PF00134">
    <property type="entry name" value="Cyclin_N"/>
    <property type="match status" value="1"/>
</dbReference>
<accession>A0ABD2YG08</accession>
<dbReference type="InterPro" id="IPR004367">
    <property type="entry name" value="Cyclin_C-dom"/>
</dbReference>
<dbReference type="SMART" id="SM01332">
    <property type="entry name" value="Cyclin_C"/>
    <property type="match status" value="1"/>
</dbReference>
<dbReference type="GO" id="GO:0051301">
    <property type="term" value="P:cell division"/>
    <property type="evidence" value="ECO:0007669"/>
    <property type="project" value="UniProtKB-KW"/>
</dbReference>
<name>A0ABD2YG08_9GENT</name>
<feature type="region of interest" description="Disordered" evidence="6">
    <location>
        <begin position="331"/>
        <end position="359"/>
    </location>
</feature>
<evidence type="ECO:0000256" key="3">
    <source>
        <dbReference type="ARBA" id="ARBA00023127"/>
    </source>
</evidence>
<evidence type="ECO:0008006" key="11">
    <source>
        <dbReference type="Google" id="ProtNLM"/>
    </source>
</evidence>
<dbReference type="Gene3D" id="1.10.472.10">
    <property type="entry name" value="Cyclin-like"/>
    <property type="match status" value="2"/>
</dbReference>
<dbReference type="Pfam" id="PF02984">
    <property type="entry name" value="Cyclin_C"/>
    <property type="match status" value="1"/>
</dbReference>
<dbReference type="InterPro" id="IPR013763">
    <property type="entry name" value="Cyclin-like_dom"/>
</dbReference>
<reference evidence="9 10" key="1">
    <citation type="submission" date="2024-11" db="EMBL/GenBank/DDBJ databases">
        <title>A near-complete genome assembly of Cinchona calisaya.</title>
        <authorList>
            <person name="Lian D.C."/>
            <person name="Zhao X.W."/>
            <person name="Wei L."/>
        </authorList>
    </citation>
    <scope>NUCLEOTIDE SEQUENCE [LARGE SCALE GENOMIC DNA]</scope>
    <source>
        <tissue evidence="9">Nenye</tissue>
    </source>
</reference>
<keyword evidence="3 5" id="KW-0195">Cyclin</keyword>